<dbReference type="InterPro" id="IPR009097">
    <property type="entry name" value="Cyclic_Pdiesterase"/>
</dbReference>
<dbReference type="Proteomes" id="UP001551695">
    <property type="component" value="Unassembled WGS sequence"/>
</dbReference>
<accession>A0ABV3FYS0</accession>
<gene>
    <name evidence="1" type="ORF">AB0I48_23730</name>
</gene>
<evidence type="ECO:0000313" key="2">
    <source>
        <dbReference type="Proteomes" id="UP001551695"/>
    </source>
</evidence>
<protein>
    <submittedName>
        <fullName evidence="1">2'-5' RNA ligase family protein</fullName>
    </submittedName>
</protein>
<comment type="caution">
    <text evidence="1">The sequence shown here is derived from an EMBL/GenBank/DDBJ whole genome shotgun (WGS) entry which is preliminary data.</text>
</comment>
<sequence>MVQSVELLLDDAADAEIRRQWESLTQAGVTGPSAHRRATDRPHITVAVAHEIWPRIDRALERCAFAPIPVRLGGLLIFGKRRPILVRHVVPTESLLALHRLIHRTVAPCPGVPANVRPDEWTPHVTLARRFPITGLGEAIDAVAHDRDFPATVVGIRRWDGEQRRAWLVADATGRTGPSTVEDVEDKQ</sequence>
<reference evidence="1 2" key="1">
    <citation type="submission" date="2024-06" db="EMBL/GenBank/DDBJ databases">
        <title>The Natural Products Discovery Center: Release of the First 8490 Sequenced Strains for Exploring Actinobacteria Biosynthetic Diversity.</title>
        <authorList>
            <person name="Kalkreuter E."/>
            <person name="Kautsar S.A."/>
            <person name="Yang D."/>
            <person name="Bader C.D."/>
            <person name="Teijaro C.N."/>
            <person name="Fluegel L."/>
            <person name="Davis C.M."/>
            <person name="Simpson J.R."/>
            <person name="Lauterbach L."/>
            <person name="Steele A.D."/>
            <person name="Gui C."/>
            <person name="Meng S."/>
            <person name="Li G."/>
            <person name="Viehrig K."/>
            <person name="Ye F."/>
            <person name="Su P."/>
            <person name="Kiefer A.F."/>
            <person name="Nichols A."/>
            <person name="Cepeda A.J."/>
            <person name="Yan W."/>
            <person name="Fan B."/>
            <person name="Jiang Y."/>
            <person name="Adhikari A."/>
            <person name="Zheng C.-J."/>
            <person name="Schuster L."/>
            <person name="Cowan T.M."/>
            <person name="Smanski M.J."/>
            <person name="Chevrette M.G."/>
            <person name="De Carvalho L.P.S."/>
            <person name="Shen B."/>
        </authorList>
    </citation>
    <scope>NUCLEOTIDE SEQUENCE [LARGE SCALE GENOMIC DNA]</scope>
    <source>
        <strain evidence="1 2">NPDC050403</strain>
    </source>
</reference>
<dbReference type="EMBL" id="JBFAKC010000011">
    <property type="protein sequence ID" value="MEV0710580.1"/>
    <property type="molecule type" value="Genomic_DNA"/>
</dbReference>
<name>A0ABV3FYS0_9NOCA</name>
<organism evidence="1 2">
    <name type="scientific">Nocardia aurea</name>
    <dbReference type="NCBI Taxonomy" id="2144174"/>
    <lineage>
        <taxon>Bacteria</taxon>
        <taxon>Bacillati</taxon>
        <taxon>Actinomycetota</taxon>
        <taxon>Actinomycetes</taxon>
        <taxon>Mycobacteriales</taxon>
        <taxon>Nocardiaceae</taxon>
        <taxon>Nocardia</taxon>
    </lineage>
</organism>
<dbReference type="Pfam" id="PF13563">
    <property type="entry name" value="2_5_RNA_ligase2"/>
    <property type="match status" value="1"/>
</dbReference>
<dbReference type="Gene3D" id="3.90.1140.10">
    <property type="entry name" value="Cyclic phosphodiesterase"/>
    <property type="match status" value="1"/>
</dbReference>
<dbReference type="SUPFAM" id="SSF55144">
    <property type="entry name" value="LigT-like"/>
    <property type="match status" value="1"/>
</dbReference>
<evidence type="ECO:0000313" key="1">
    <source>
        <dbReference type="EMBL" id="MEV0710580.1"/>
    </source>
</evidence>
<proteinExistence type="predicted"/>
<keyword evidence="2" id="KW-1185">Reference proteome</keyword>
<dbReference type="GO" id="GO:0016874">
    <property type="term" value="F:ligase activity"/>
    <property type="evidence" value="ECO:0007669"/>
    <property type="project" value="UniProtKB-KW"/>
</dbReference>
<dbReference type="RefSeq" id="WP_355091399.1">
    <property type="nucleotide sequence ID" value="NZ_JBEXKW010000132.1"/>
</dbReference>
<keyword evidence="1" id="KW-0436">Ligase</keyword>